<dbReference type="SUPFAM" id="SSF53850">
    <property type="entry name" value="Periplasmic binding protein-like II"/>
    <property type="match status" value="1"/>
</dbReference>
<dbReference type="PANTHER" id="PTHR44757:SF2">
    <property type="entry name" value="BIOFILM ARCHITECTURE MAINTENANCE PROTEIN MBAA"/>
    <property type="match status" value="1"/>
</dbReference>
<evidence type="ECO:0000256" key="1">
    <source>
        <dbReference type="SAM" id="Phobius"/>
    </source>
</evidence>
<dbReference type="SUPFAM" id="SSF55073">
    <property type="entry name" value="Nucleotide cyclase"/>
    <property type="match status" value="1"/>
</dbReference>
<comment type="caution">
    <text evidence="5">The sequence shown here is derived from an EMBL/GenBank/DDBJ whole genome shotgun (WGS) entry which is preliminary data.</text>
</comment>
<dbReference type="PANTHER" id="PTHR44757">
    <property type="entry name" value="DIGUANYLATE CYCLASE DGCP"/>
    <property type="match status" value="1"/>
</dbReference>
<accession>A0ABU5NXE1</accession>
<dbReference type="NCBIfam" id="TIGR00254">
    <property type="entry name" value="GGDEF"/>
    <property type="match status" value="1"/>
</dbReference>
<feature type="domain" description="GGDEF" evidence="4">
    <location>
        <begin position="622"/>
        <end position="756"/>
    </location>
</feature>
<dbReference type="Pfam" id="PF00990">
    <property type="entry name" value="GGDEF"/>
    <property type="match status" value="1"/>
</dbReference>
<dbReference type="NCBIfam" id="TIGR00229">
    <property type="entry name" value="sensory_box"/>
    <property type="match status" value="2"/>
</dbReference>
<dbReference type="SMART" id="SM00091">
    <property type="entry name" value="PAS"/>
    <property type="match status" value="2"/>
</dbReference>
<dbReference type="PROSITE" id="PS50887">
    <property type="entry name" value="GGDEF"/>
    <property type="match status" value="1"/>
</dbReference>
<keyword evidence="5" id="KW-0808">Transferase</keyword>
<dbReference type="InterPro" id="IPR000160">
    <property type="entry name" value="GGDEF_dom"/>
</dbReference>
<gene>
    <name evidence="5" type="ORF">U5822_07370</name>
</gene>
<evidence type="ECO:0000259" key="2">
    <source>
        <dbReference type="PROSITE" id="PS50112"/>
    </source>
</evidence>
<dbReference type="InterPro" id="IPR052155">
    <property type="entry name" value="Biofilm_reg_signaling"/>
</dbReference>
<dbReference type="InterPro" id="IPR001610">
    <property type="entry name" value="PAC"/>
</dbReference>
<keyword evidence="1" id="KW-1133">Transmembrane helix</keyword>
<dbReference type="InterPro" id="IPR029787">
    <property type="entry name" value="Nucleotide_cyclase"/>
</dbReference>
<evidence type="ECO:0000313" key="5">
    <source>
        <dbReference type="EMBL" id="MEA1080483.1"/>
    </source>
</evidence>
<dbReference type="EMBL" id="JAYDCJ010000003">
    <property type="protein sequence ID" value="MEA1080483.1"/>
    <property type="molecule type" value="Genomic_DNA"/>
</dbReference>
<name>A0ABU5NXE1_9GAMM</name>
<feature type="domain" description="PAC" evidence="3">
    <location>
        <begin position="422"/>
        <end position="474"/>
    </location>
</feature>
<dbReference type="Pfam" id="PF13426">
    <property type="entry name" value="PAS_9"/>
    <property type="match status" value="2"/>
</dbReference>
<evidence type="ECO:0000259" key="4">
    <source>
        <dbReference type="PROSITE" id="PS50887"/>
    </source>
</evidence>
<dbReference type="CDD" id="cd01949">
    <property type="entry name" value="GGDEF"/>
    <property type="match status" value="1"/>
</dbReference>
<keyword evidence="1" id="KW-0472">Membrane</keyword>
<dbReference type="Gene3D" id="3.40.190.10">
    <property type="entry name" value="Periplasmic binding protein-like II"/>
    <property type="match status" value="2"/>
</dbReference>
<evidence type="ECO:0000313" key="6">
    <source>
        <dbReference type="Proteomes" id="UP001305746"/>
    </source>
</evidence>
<dbReference type="Gene3D" id="3.30.70.270">
    <property type="match status" value="1"/>
</dbReference>
<dbReference type="InterPro" id="IPR035965">
    <property type="entry name" value="PAS-like_dom_sf"/>
</dbReference>
<dbReference type="GO" id="GO:0052621">
    <property type="term" value="F:diguanylate cyclase activity"/>
    <property type="evidence" value="ECO:0007669"/>
    <property type="project" value="UniProtKB-EC"/>
</dbReference>
<dbReference type="SMART" id="SM00086">
    <property type="entry name" value="PAC"/>
    <property type="match status" value="2"/>
</dbReference>
<proteinExistence type="predicted"/>
<dbReference type="Proteomes" id="UP001305746">
    <property type="component" value="Unassembled WGS sequence"/>
</dbReference>
<dbReference type="CDD" id="cd00130">
    <property type="entry name" value="PAS"/>
    <property type="match status" value="2"/>
</dbReference>
<dbReference type="PROSITE" id="PS50113">
    <property type="entry name" value="PAC"/>
    <property type="match status" value="2"/>
</dbReference>
<dbReference type="Pfam" id="PF12974">
    <property type="entry name" value="Phosphonate-bd"/>
    <property type="match status" value="1"/>
</dbReference>
<dbReference type="SMART" id="SM00267">
    <property type="entry name" value="GGDEF"/>
    <property type="match status" value="1"/>
</dbReference>
<protein>
    <submittedName>
        <fullName evidence="5">Diguanylate cyclase</fullName>
        <ecNumber evidence="5">2.7.7.65</ecNumber>
    </submittedName>
</protein>
<sequence length="760" mass="84601">MIAPLWARCLLGWLLLVATIPLPAWATSPVTLGIYNSRSEAIMRLRFEPLADYLSRAIGEPVELLLLSEAELDQALAANRLDFVLTNPSHFLIIRSERSLSGVLATLNRRWQGVATASLGGVIIAASDRAGVEDLASIRDKTLVAPSVNSLGGYLAQALELQQIGVDIRRSNRIKLVGSHDRVIRAVLAGDADVGFIRTGILEQLALTQPELMFKLDVVNSQRLAGFPFMASTRLYPEWPLVALPHVDDDIVRRTASALFALEPDDPAAQAADIAGFLPPADYQAVEYLSRSLKVPPFDQAPELTWIDALHQYRLWVFTIMVLLLMLVASSLWLAKRRRQLLNEQRRTRRLMMSWPQPMLVIRRGVFVDCNHAAIEMLGVASREALIGGEVASFSPEYQPDGQDSEAKMRAIMAMADGGLVCQQEWLFRHSDGSDIWVVMTIAPAHEPGATNSLLLCSWHDITDRRQTEQRQRLAASVFDTAREAIFISDRYGRVVDVNEGYANITRQPKHQALGKLPPLPLGEGSGVFQNARISGFWRGEVVFNRTDGEQLDLVLTLSRVCDDTGSVTHFIGIYNDVTDSKAKEHELRTLAHYDALTGLPNRVLFADRLQQGMAQARRHNLRLAVVYIDLDELKPVNDTFGHEAGDMLLIETAERLQQSLREEDTLARMGGDEFTAIILNIDNEADLERLLSRMLVAVAEPVWAGDHQVEISASIGYTVFPQQTEIDGDQLLCQADQAMYQAKRQGKGCFRRFFPDISA</sequence>
<feature type="domain" description="PAS" evidence="2">
    <location>
        <begin position="471"/>
        <end position="516"/>
    </location>
</feature>
<keyword evidence="5" id="KW-0548">Nucleotidyltransferase</keyword>
<dbReference type="InterPro" id="IPR000014">
    <property type="entry name" value="PAS"/>
</dbReference>
<dbReference type="SUPFAM" id="SSF55785">
    <property type="entry name" value="PYP-like sensor domain (PAS domain)"/>
    <property type="match status" value="2"/>
</dbReference>
<dbReference type="EC" id="2.7.7.65" evidence="5"/>
<reference evidence="5 6" key="1">
    <citation type="submission" date="2023-12" db="EMBL/GenBank/DDBJ databases">
        <title>Marinobacter qingdaonensis sp. nov., isolated from the intertidal sediment of Qingdao, PR China.</title>
        <authorList>
            <person name="Li Y."/>
        </authorList>
    </citation>
    <scope>NUCLEOTIDE SEQUENCE [LARGE SCALE GENOMIC DNA]</scope>
    <source>
        <strain evidence="5 6">ASW11-75</strain>
    </source>
</reference>
<organism evidence="5 6">
    <name type="scientific">Marinobacter qingdaonensis</name>
    <dbReference type="NCBI Taxonomy" id="3108486"/>
    <lineage>
        <taxon>Bacteria</taxon>
        <taxon>Pseudomonadati</taxon>
        <taxon>Pseudomonadota</taxon>
        <taxon>Gammaproteobacteria</taxon>
        <taxon>Pseudomonadales</taxon>
        <taxon>Marinobacteraceae</taxon>
        <taxon>Marinobacter</taxon>
    </lineage>
</organism>
<evidence type="ECO:0000259" key="3">
    <source>
        <dbReference type="PROSITE" id="PS50113"/>
    </source>
</evidence>
<feature type="transmembrane region" description="Helical" evidence="1">
    <location>
        <begin position="315"/>
        <end position="335"/>
    </location>
</feature>
<dbReference type="InterPro" id="IPR000700">
    <property type="entry name" value="PAS-assoc_C"/>
</dbReference>
<feature type="domain" description="PAC" evidence="3">
    <location>
        <begin position="538"/>
        <end position="590"/>
    </location>
</feature>
<keyword evidence="6" id="KW-1185">Reference proteome</keyword>
<dbReference type="Gene3D" id="3.30.450.20">
    <property type="entry name" value="PAS domain"/>
    <property type="match status" value="2"/>
</dbReference>
<keyword evidence="1" id="KW-0812">Transmembrane</keyword>
<dbReference type="PROSITE" id="PS50112">
    <property type="entry name" value="PAS"/>
    <property type="match status" value="1"/>
</dbReference>
<dbReference type="InterPro" id="IPR043128">
    <property type="entry name" value="Rev_trsase/Diguanyl_cyclase"/>
</dbReference>
<dbReference type="RefSeq" id="WP_322854984.1">
    <property type="nucleotide sequence ID" value="NZ_JAYDCJ010000003.1"/>
</dbReference>